<dbReference type="GO" id="GO:0030983">
    <property type="term" value="F:mismatched DNA binding"/>
    <property type="evidence" value="ECO:0007669"/>
    <property type="project" value="InterPro"/>
</dbReference>
<keyword evidence="2" id="KW-1185">Reference proteome</keyword>
<dbReference type="InParanoid" id="A0A7J7C4P8"/>
<evidence type="ECO:0000313" key="2">
    <source>
        <dbReference type="Proteomes" id="UP000593562"/>
    </source>
</evidence>
<accession>A0A7J7C4P8</accession>
<dbReference type="EMBL" id="JAAARO010000021">
    <property type="protein sequence ID" value="KAF5728915.1"/>
    <property type="molecule type" value="Genomic_DNA"/>
</dbReference>
<dbReference type="GO" id="GO:0004519">
    <property type="term" value="F:endonuclease activity"/>
    <property type="evidence" value="ECO:0007669"/>
    <property type="project" value="UniProtKB-KW"/>
</dbReference>
<proteinExistence type="predicted"/>
<sequence>MEEIVDSAVSGVLLTERELCTVRGTLRSATALCERLTEVAAAGRASSQRLGGIDKPLITQRGSRMCVGVNASHNYFVPDGVILNVSSSGATYFMEPREAVEMNNLDVRLSDSVRDEEIAILSLLPEK</sequence>
<gene>
    <name evidence="1" type="ORF">HS088_TW21G01069</name>
</gene>
<name>A0A7J7C4P8_TRIWF</name>
<dbReference type="InterPro" id="IPR045076">
    <property type="entry name" value="MutS"/>
</dbReference>
<evidence type="ECO:0000313" key="1">
    <source>
        <dbReference type="EMBL" id="KAF5728915.1"/>
    </source>
</evidence>
<dbReference type="PANTHER" id="PTHR48466:SF1">
    <property type="entry name" value="SMR DOMAIN-CONTAINING PROTEIN"/>
    <property type="match status" value="1"/>
</dbReference>
<protein>
    <submittedName>
        <fullName evidence="1">DNA mismatch repair protein MutS type 2 putative isoform 2</fullName>
    </submittedName>
</protein>
<dbReference type="AlphaFoldDB" id="A0A7J7C4P8"/>
<organism evidence="1 2">
    <name type="scientific">Tripterygium wilfordii</name>
    <name type="common">Thunder God vine</name>
    <dbReference type="NCBI Taxonomy" id="458696"/>
    <lineage>
        <taxon>Eukaryota</taxon>
        <taxon>Viridiplantae</taxon>
        <taxon>Streptophyta</taxon>
        <taxon>Embryophyta</taxon>
        <taxon>Tracheophyta</taxon>
        <taxon>Spermatophyta</taxon>
        <taxon>Magnoliopsida</taxon>
        <taxon>eudicotyledons</taxon>
        <taxon>Gunneridae</taxon>
        <taxon>Pentapetalae</taxon>
        <taxon>rosids</taxon>
        <taxon>fabids</taxon>
        <taxon>Celastrales</taxon>
        <taxon>Celastraceae</taxon>
        <taxon>Tripterygium</taxon>
    </lineage>
</organism>
<dbReference type="GO" id="GO:0006298">
    <property type="term" value="P:mismatch repair"/>
    <property type="evidence" value="ECO:0007669"/>
    <property type="project" value="InterPro"/>
</dbReference>
<reference evidence="1 2" key="1">
    <citation type="journal article" date="2020" name="Nat. Commun.">
        <title>Genome of Tripterygium wilfordii and identification of cytochrome P450 involved in triptolide biosynthesis.</title>
        <authorList>
            <person name="Tu L."/>
            <person name="Su P."/>
            <person name="Zhang Z."/>
            <person name="Gao L."/>
            <person name="Wang J."/>
            <person name="Hu T."/>
            <person name="Zhou J."/>
            <person name="Zhang Y."/>
            <person name="Zhao Y."/>
            <person name="Liu Y."/>
            <person name="Song Y."/>
            <person name="Tong Y."/>
            <person name="Lu Y."/>
            <person name="Yang J."/>
            <person name="Xu C."/>
            <person name="Jia M."/>
            <person name="Peters R.J."/>
            <person name="Huang L."/>
            <person name="Gao W."/>
        </authorList>
    </citation>
    <scope>NUCLEOTIDE SEQUENCE [LARGE SCALE GENOMIC DNA]</scope>
    <source>
        <strain evidence="2">cv. XIE 37</strain>
        <tissue evidence="1">Leaf</tissue>
    </source>
</reference>
<comment type="caution">
    <text evidence="1">The sequence shown here is derived from an EMBL/GenBank/DDBJ whole genome shotgun (WGS) entry which is preliminary data.</text>
</comment>
<dbReference type="GO" id="GO:0140664">
    <property type="term" value="F:ATP-dependent DNA damage sensor activity"/>
    <property type="evidence" value="ECO:0007669"/>
    <property type="project" value="InterPro"/>
</dbReference>
<dbReference type="Proteomes" id="UP000593562">
    <property type="component" value="Unassembled WGS sequence"/>
</dbReference>
<dbReference type="PANTHER" id="PTHR48466">
    <property type="entry name" value="OS10G0509000 PROTEIN-RELATED"/>
    <property type="match status" value="1"/>
</dbReference>
<dbReference type="GO" id="GO:0005524">
    <property type="term" value="F:ATP binding"/>
    <property type="evidence" value="ECO:0007669"/>
    <property type="project" value="InterPro"/>
</dbReference>